<evidence type="ECO:0000313" key="1">
    <source>
        <dbReference type="EMBL" id="TYZ22276.1"/>
    </source>
</evidence>
<reference evidence="1 2" key="1">
    <citation type="submission" date="2019-08" db="EMBL/GenBank/DDBJ databases">
        <title>Selenomonas sp. mPRGC5 and Selenomonas sp. mPRGC8 isolated from ruminal fluid of dairy goat (Capra hircus).</title>
        <authorList>
            <person name="Poothong S."/>
            <person name="Nuengjamnong C."/>
            <person name="Tanasupawat S."/>
        </authorList>
    </citation>
    <scope>NUCLEOTIDE SEQUENCE [LARGE SCALE GENOMIC DNA]</scope>
    <source>
        <strain evidence="2">mPRGC5</strain>
    </source>
</reference>
<dbReference type="Proteomes" id="UP000323646">
    <property type="component" value="Unassembled WGS sequence"/>
</dbReference>
<protein>
    <submittedName>
        <fullName evidence="1">Uncharacterized protein</fullName>
    </submittedName>
</protein>
<dbReference type="AlphaFoldDB" id="A0A5D6W2Y3"/>
<dbReference type="EMBL" id="VTOY01000006">
    <property type="protein sequence ID" value="TYZ22276.1"/>
    <property type="molecule type" value="Genomic_DNA"/>
</dbReference>
<comment type="caution">
    <text evidence="1">The sequence shown here is derived from an EMBL/GenBank/DDBJ whole genome shotgun (WGS) entry which is preliminary data.</text>
</comment>
<organism evidence="1 2">
    <name type="scientific">Selenomonas ruminis</name>
    <dbReference type="NCBI Taxonomy" id="2593411"/>
    <lineage>
        <taxon>Bacteria</taxon>
        <taxon>Bacillati</taxon>
        <taxon>Bacillota</taxon>
        <taxon>Negativicutes</taxon>
        <taxon>Selenomonadales</taxon>
        <taxon>Selenomonadaceae</taxon>
        <taxon>Selenomonas</taxon>
    </lineage>
</organism>
<gene>
    <name evidence="1" type="ORF">FZ040_08660</name>
</gene>
<dbReference type="OrthoDB" id="1665346at2"/>
<sequence>MELLKDNGFTYYLDTKNARWIQMPHSGNEYIADVWIKLVQTEESGEYSYPPKYFLTHYYVRPNTQQIQFLSELEVTGRPDNAIKERPYSMQNWENLVPGSVEDELYHGIVKNMKKNRLGGKSSNGMSVRDMIEEYLRISL</sequence>
<proteinExistence type="predicted"/>
<evidence type="ECO:0000313" key="2">
    <source>
        <dbReference type="Proteomes" id="UP000323646"/>
    </source>
</evidence>
<dbReference type="RefSeq" id="WP_149171621.1">
    <property type="nucleotide sequence ID" value="NZ_VTOY01000006.1"/>
</dbReference>
<keyword evidence="2" id="KW-1185">Reference proteome</keyword>
<name>A0A5D6W2Y3_9FIRM</name>
<accession>A0A5D6W2Y3</accession>